<name>A0ABQ9YFW9_9EUKA</name>
<protein>
    <submittedName>
        <fullName evidence="1">Uncharacterized protein</fullName>
    </submittedName>
</protein>
<organism evidence="1 2">
    <name type="scientific">Blattamonas nauphoetae</name>
    <dbReference type="NCBI Taxonomy" id="2049346"/>
    <lineage>
        <taxon>Eukaryota</taxon>
        <taxon>Metamonada</taxon>
        <taxon>Preaxostyla</taxon>
        <taxon>Oxymonadida</taxon>
        <taxon>Blattamonas</taxon>
    </lineage>
</organism>
<comment type="caution">
    <text evidence="1">The sequence shown here is derived from an EMBL/GenBank/DDBJ whole genome shotgun (WGS) entry which is preliminary data.</text>
</comment>
<sequence>MAAVLYYFSRDCFSTPIPLQSFIDKLDIPRSNFLQSLRHIRTILPIPPKSIPIETYLSQIIMVLPIDHPSSFLKMTEFLLVLLDDIVDGKNPTIMASAVSLHSFRMHRTKPKFIPRDVLLKKQTHANRVHLNTLSPGLSQTDLKIVGFEKSRPNKPFSVFDRAGGISNRFGDRKGFWAREEMGHGSVDRLLDPAAIFA</sequence>
<evidence type="ECO:0000313" key="2">
    <source>
        <dbReference type="Proteomes" id="UP001281761"/>
    </source>
</evidence>
<keyword evidence="2" id="KW-1185">Reference proteome</keyword>
<reference evidence="1 2" key="1">
    <citation type="journal article" date="2022" name="bioRxiv">
        <title>Genomics of Preaxostyla Flagellates Illuminates Evolutionary Transitions and the Path Towards Mitochondrial Loss.</title>
        <authorList>
            <person name="Novak L.V.F."/>
            <person name="Treitli S.C."/>
            <person name="Pyrih J."/>
            <person name="Halakuc P."/>
            <person name="Pipaliya S.V."/>
            <person name="Vacek V."/>
            <person name="Brzon O."/>
            <person name="Soukal P."/>
            <person name="Eme L."/>
            <person name="Dacks J.B."/>
            <person name="Karnkowska A."/>
            <person name="Elias M."/>
            <person name="Hampl V."/>
        </authorList>
    </citation>
    <scope>NUCLEOTIDE SEQUENCE [LARGE SCALE GENOMIC DNA]</scope>
    <source>
        <strain evidence="1">NAU3</strain>
        <tissue evidence="1">Gut</tissue>
    </source>
</reference>
<gene>
    <name evidence="1" type="ORF">BLNAU_2421</name>
</gene>
<evidence type="ECO:0000313" key="1">
    <source>
        <dbReference type="EMBL" id="KAK2962588.1"/>
    </source>
</evidence>
<dbReference type="EMBL" id="JARBJD010000010">
    <property type="protein sequence ID" value="KAK2962588.1"/>
    <property type="molecule type" value="Genomic_DNA"/>
</dbReference>
<dbReference type="Proteomes" id="UP001281761">
    <property type="component" value="Unassembled WGS sequence"/>
</dbReference>
<proteinExistence type="predicted"/>
<accession>A0ABQ9YFW9</accession>